<keyword evidence="11" id="KW-0812">Transmembrane</keyword>
<dbReference type="GO" id="GO:0005524">
    <property type="term" value="F:ATP binding"/>
    <property type="evidence" value="ECO:0007669"/>
    <property type="project" value="UniProtKB-UniRule"/>
</dbReference>
<dbReference type="OrthoDB" id="286775at2759"/>
<sequence length="314" mass="36721">MENFFDQQTYQIETGLQIIQQIVFFEMKSKDFIRCHLRLENTYLTLFEDCKEPKVLNTINIANSYLEFPIHVCMGRGVIIKQSIKQLQIFGLSSKILQILKLYGIQKDFVTQYKVIKQIGRGGFGKVYKVKNVQNKNLYAVKMFEKQLLLDSKARQAIIKEVQILRLMNHPNVLSMIECFESEQCIFLVEELLDYHLQIDAGCRLKEEQAILILIKLLNGLEYIHSKNILHRDIKPNNILLKYNGDPVISDFGLSDFYRSDGNYLFQKCGTNGYYAPEMITTQNYNFKCFGNYQLVMFLICLNFAICQMIVFNQ</sequence>
<keyword evidence="11" id="KW-0472">Membrane</keyword>
<dbReference type="SMART" id="SM00220">
    <property type="entry name" value="S_TKc"/>
    <property type="match status" value="1"/>
</dbReference>
<evidence type="ECO:0000256" key="9">
    <source>
        <dbReference type="PROSITE-ProRule" id="PRU10141"/>
    </source>
</evidence>
<dbReference type="Pfam" id="PF00069">
    <property type="entry name" value="Pkinase"/>
    <property type="match status" value="1"/>
</dbReference>
<protein>
    <recommendedName>
        <fullName evidence="1">non-specific serine/threonine protein kinase</fullName>
        <ecNumber evidence="1">2.7.11.1</ecNumber>
    </recommendedName>
</protein>
<feature type="domain" description="Protein kinase" evidence="12">
    <location>
        <begin position="113"/>
        <end position="314"/>
    </location>
</feature>
<evidence type="ECO:0000256" key="11">
    <source>
        <dbReference type="SAM" id="Phobius"/>
    </source>
</evidence>
<dbReference type="FunFam" id="3.30.200.20:FF:000042">
    <property type="entry name" value="Aurora kinase A"/>
    <property type="match status" value="1"/>
</dbReference>
<evidence type="ECO:0000256" key="4">
    <source>
        <dbReference type="ARBA" id="ARBA00022741"/>
    </source>
</evidence>
<dbReference type="PANTHER" id="PTHR43895:SF32">
    <property type="entry name" value="SERINE_THREONINE-PROTEIN KINASE CHK1"/>
    <property type="match status" value="1"/>
</dbReference>
<dbReference type="InterPro" id="IPR008271">
    <property type="entry name" value="Ser/Thr_kinase_AS"/>
</dbReference>
<keyword evidence="11" id="KW-1133">Transmembrane helix</keyword>
<gene>
    <name evidence="13" type="ORF">PSON_ATCC_30995.1.T0830155</name>
</gene>
<dbReference type="EMBL" id="CAJJDN010000083">
    <property type="protein sequence ID" value="CAD8105037.1"/>
    <property type="molecule type" value="Genomic_DNA"/>
</dbReference>
<dbReference type="PROSITE" id="PS00108">
    <property type="entry name" value="PROTEIN_KINASE_ST"/>
    <property type="match status" value="1"/>
</dbReference>
<keyword evidence="5" id="KW-0418">Kinase</keyword>
<evidence type="ECO:0000313" key="14">
    <source>
        <dbReference type="Proteomes" id="UP000692954"/>
    </source>
</evidence>
<keyword evidence="3" id="KW-0808">Transferase</keyword>
<dbReference type="InterPro" id="IPR017441">
    <property type="entry name" value="Protein_kinase_ATP_BS"/>
</dbReference>
<name>A0A8S1PNT6_9CILI</name>
<evidence type="ECO:0000256" key="10">
    <source>
        <dbReference type="RuleBase" id="RU000304"/>
    </source>
</evidence>
<evidence type="ECO:0000256" key="5">
    <source>
        <dbReference type="ARBA" id="ARBA00022777"/>
    </source>
</evidence>
<reference evidence="13" key="1">
    <citation type="submission" date="2021-01" db="EMBL/GenBank/DDBJ databases">
        <authorList>
            <consortium name="Genoscope - CEA"/>
            <person name="William W."/>
        </authorList>
    </citation>
    <scope>NUCLEOTIDE SEQUENCE</scope>
</reference>
<dbReference type="PROSITE" id="PS50011">
    <property type="entry name" value="PROTEIN_KINASE_DOM"/>
    <property type="match status" value="1"/>
</dbReference>
<accession>A0A8S1PNT6</accession>
<comment type="caution">
    <text evidence="13">The sequence shown here is derived from an EMBL/GenBank/DDBJ whole genome shotgun (WGS) entry which is preliminary data.</text>
</comment>
<comment type="catalytic activity">
    <reaction evidence="7">
        <text>L-threonyl-[protein] + ATP = O-phospho-L-threonyl-[protein] + ADP + H(+)</text>
        <dbReference type="Rhea" id="RHEA:46608"/>
        <dbReference type="Rhea" id="RHEA-COMP:11060"/>
        <dbReference type="Rhea" id="RHEA-COMP:11605"/>
        <dbReference type="ChEBI" id="CHEBI:15378"/>
        <dbReference type="ChEBI" id="CHEBI:30013"/>
        <dbReference type="ChEBI" id="CHEBI:30616"/>
        <dbReference type="ChEBI" id="CHEBI:61977"/>
        <dbReference type="ChEBI" id="CHEBI:456216"/>
        <dbReference type="EC" id="2.7.11.1"/>
    </reaction>
</comment>
<dbReference type="EC" id="2.7.11.1" evidence="1"/>
<dbReference type="GO" id="GO:0004674">
    <property type="term" value="F:protein serine/threonine kinase activity"/>
    <property type="evidence" value="ECO:0007669"/>
    <property type="project" value="UniProtKB-KW"/>
</dbReference>
<dbReference type="PANTHER" id="PTHR43895">
    <property type="entry name" value="CALCIUM/CALMODULIN-DEPENDENT PROTEIN KINASE KINASE-RELATED"/>
    <property type="match status" value="1"/>
</dbReference>
<keyword evidence="6 9" id="KW-0067">ATP-binding</keyword>
<evidence type="ECO:0000256" key="3">
    <source>
        <dbReference type="ARBA" id="ARBA00022679"/>
    </source>
</evidence>
<organism evidence="13 14">
    <name type="scientific">Paramecium sonneborni</name>
    <dbReference type="NCBI Taxonomy" id="65129"/>
    <lineage>
        <taxon>Eukaryota</taxon>
        <taxon>Sar</taxon>
        <taxon>Alveolata</taxon>
        <taxon>Ciliophora</taxon>
        <taxon>Intramacronucleata</taxon>
        <taxon>Oligohymenophorea</taxon>
        <taxon>Peniculida</taxon>
        <taxon>Parameciidae</taxon>
        <taxon>Paramecium</taxon>
    </lineage>
</organism>
<proteinExistence type="inferred from homology"/>
<evidence type="ECO:0000256" key="1">
    <source>
        <dbReference type="ARBA" id="ARBA00012513"/>
    </source>
</evidence>
<comment type="similarity">
    <text evidence="10">Belongs to the protein kinase superfamily.</text>
</comment>
<feature type="transmembrane region" description="Helical" evidence="11">
    <location>
        <begin position="293"/>
        <end position="312"/>
    </location>
</feature>
<evidence type="ECO:0000256" key="8">
    <source>
        <dbReference type="ARBA" id="ARBA00048679"/>
    </source>
</evidence>
<dbReference type="Proteomes" id="UP000692954">
    <property type="component" value="Unassembled WGS sequence"/>
</dbReference>
<evidence type="ECO:0000256" key="6">
    <source>
        <dbReference type="ARBA" id="ARBA00022840"/>
    </source>
</evidence>
<keyword evidence="2 10" id="KW-0723">Serine/threonine-protein kinase</keyword>
<comment type="catalytic activity">
    <reaction evidence="8">
        <text>L-seryl-[protein] + ATP = O-phospho-L-seryl-[protein] + ADP + H(+)</text>
        <dbReference type="Rhea" id="RHEA:17989"/>
        <dbReference type="Rhea" id="RHEA-COMP:9863"/>
        <dbReference type="Rhea" id="RHEA-COMP:11604"/>
        <dbReference type="ChEBI" id="CHEBI:15378"/>
        <dbReference type="ChEBI" id="CHEBI:29999"/>
        <dbReference type="ChEBI" id="CHEBI:30616"/>
        <dbReference type="ChEBI" id="CHEBI:83421"/>
        <dbReference type="ChEBI" id="CHEBI:456216"/>
        <dbReference type="EC" id="2.7.11.1"/>
    </reaction>
</comment>
<evidence type="ECO:0000259" key="12">
    <source>
        <dbReference type="PROSITE" id="PS50011"/>
    </source>
</evidence>
<feature type="binding site" evidence="9">
    <location>
        <position position="142"/>
    </location>
    <ligand>
        <name>ATP</name>
        <dbReference type="ChEBI" id="CHEBI:30616"/>
    </ligand>
</feature>
<dbReference type="PROSITE" id="PS00107">
    <property type="entry name" value="PROTEIN_KINASE_ATP"/>
    <property type="match status" value="1"/>
</dbReference>
<dbReference type="GO" id="GO:0007165">
    <property type="term" value="P:signal transduction"/>
    <property type="evidence" value="ECO:0007669"/>
    <property type="project" value="TreeGrafter"/>
</dbReference>
<evidence type="ECO:0000313" key="13">
    <source>
        <dbReference type="EMBL" id="CAD8105037.1"/>
    </source>
</evidence>
<dbReference type="AlphaFoldDB" id="A0A8S1PNT6"/>
<keyword evidence="14" id="KW-1185">Reference proteome</keyword>
<dbReference type="InterPro" id="IPR000719">
    <property type="entry name" value="Prot_kinase_dom"/>
</dbReference>
<keyword evidence="4 9" id="KW-0547">Nucleotide-binding</keyword>
<evidence type="ECO:0000256" key="2">
    <source>
        <dbReference type="ARBA" id="ARBA00022527"/>
    </source>
</evidence>
<evidence type="ECO:0000256" key="7">
    <source>
        <dbReference type="ARBA" id="ARBA00047899"/>
    </source>
</evidence>